<evidence type="ECO:0000313" key="1">
    <source>
        <dbReference type="EMBL" id="AFL83113.1"/>
    </source>
</evidence>
<accession>I3Z1J5</accession>
<organism evidence="1 2">
    <name type="scientific">Belliella baltica (strain DSM 15883 / CIP 108006 / LMG 21964 / BA134)</name>
    <dbReference type="NCBI Taxonomy" id="866536"/>
    <lineage>
        <taxon>Bacteria</taxon>
        <taxon>Pseudomonadati</taxon>
        <taxon>Bacteroidota</taxon>
        <taxon>Cytophagia</taxon>
        <taxon>Cytophagales</taxon>
        <taxon>Cyclobacteriaceae</taxon>
        <taxon>Belliella</taxon>
    </lineage>
</organism>
<dbReference type="Proteomes" id="UP000006050">
    <property type="component" value="Chromosome"/>
</dbReference>
<dbReference type="KEGG" id="bbd:Belba_0454"/>
<protein>
    <submittedName>
        <fullName evidence="1">Uncharacterized protein</fullName>
    </submittedName>
</protein>
<proteinExistence type="predicted"/>
<dbReference type="STRING" id="866536.Belba_0454"/>
<gene>
    <name evidence="1" type="ordered locus">Belba_0454</name>
</gene>
<dbReference type="PATRIC" id="fig|866536.3.peg.471"/>
<reference evidence="2" key="1">
    <citation type="submission" date="2012-06" db="EMBL/GenBank/DDBJ databases">
        <title>The complete genome of Belliella baltica DSM 15883.</title>
        <authorList>
            <person name="Lucas S."/>
            <person name="Copeland A."/>
            <person name="Lapidus A."/>
            <person name="Goodwin L."/>
            <person name="Pitluck S."/>
            <person name="Peters L."/>
            <person name="Mikhailova N."/>
            <person name="Davenport K."/>
            <person name="Kyrpides N."/>
            <person name="Mavromatis K."/>
            <person name="Pagani I."/>
            <person name="Ivanova N."/>
            <person name="Ovchinnikova G."/>
            <person name="Zeytun A."/>
            <person name="Detter J.C."/>
            <person name="Han C."/>
            <person name="Land M."/>
            <person name="Hauser L."/>
            <person name="Markowitz V."/>
            <person name="Cheng J.-F."/>
            <person name="Hugenholtz P."/>
            <person name="Woyke T."/>
            <person name="Wu D."/>
            <person name="Tindall B."/>
            <person name="Pomrenke H."/>
            <person name="Brambilla E."/>
            <person name="Klenk H.-P."/>
            <person name="Eisen J.A."/>
        </authorList>
    </citation>
    <scope>NUCLEOTIDE SEQUENCE [LARGE SCALE GENOMIC DNA]</scope>
    <source>
        <strain evidence="2">DSM 15883 / CIP 108006 / LMG 21964 / BA134</strain>
    </source>
</reference>
<dbReference type="HOGENOM" id="CLU_849064_0_0_10"/>
<dbReference type="EMBL" id="CP003281">
    <property type="protein sequence ID" value="AFL83113.1"/>
    <property type="molecule type" value="Genomic_DNA"/>
</dbReference>
<sequence>MKYLTIASILFFLTFTDLFSQELIQKLDVSVNELEGFKFDQLCSDGENVFTLGNSTDGYFLFEFSRNSVKRKIEIPLGIPHSYKIFEKSIHVYTTMPSKIFIFNRKDNKLEKEFLVKSPLNMVLEHVFDSDESGNYWFYTTAPFSIPGKANELKSTSVIFQGNIENAQNKEISRFKFSDDIDYLSVKKIGQKIYLLNRNDSLLKSLDYGFLQKEQLIPINKIKRSYIQPEKLSIDEIKKMTSQERSESMGYKYSDFVVIEDEIITLSSRIVASNEYHIIGGRINSKKDIYNSISLNGLNFDSEGKYFGHRVIANHIHFFKGMVKDLK</sequence>
<dbReference type="InterPro" id="IPR011044">
    <property type="entry name" value="Quino_amine_DH_bsu"/>
</dbReference>
<keyword evidence="2" id="KW-1185">Reference proteome</keyword>
<name>I3Z1J5_BELBD</name>
<evidence type="ECO:0000313" key="2">
    <source>
        <dbReference type="Proteomes" id="UP000006050"/>
    </source>
</evidence>
<dbReference type="RefSeq" id="WP_014771126.1">
    <property type="nucleotide sequence ID" value="NC_018010.1"/>
</dbReference>
<dbReference type="SUPFAM" id="SSF50969">
    <property type="entry name" value="YVTN repeat-like/Quinoprotein amine dehydrogenase"/>
    <property type="match status" value="1"/>
</dbReference>
<dbReference type="AlphaFoldDB" id="I3Z1J5"/>